<gene>
    <name evidence="1" type="ORF">P5673_014920</name>
</gene>
<evidence type="ECO:0000313" key="1">
    <source>
        <dbReference type="EMBL" id="KAK2562153.1"/>
    </source>
</evidence>
<protein>
    <submittedName>
        <fullName evidence="1">Uncharacterized protein</fullName>
    </submittedName>
</protein>
<organism evidence="1 2">
    <name type="scientific">Acropora cervicornis</name>
    <name type="common">Staghorn coral</name>
    <dbReference type="NCBI Taxonomy" id="6130"/>
    <lineage>
        <taxon>Eukaryota</taxon>
        <taxon>Metazoa</taxon>
        <taxon>Cnidaria</taxon>
        <taxon>Anthozoa</taxon>
        <taxon>Hexacorallia</taxon>
        <taxon>Scleractinia</taxon>
        <taxon>Astrocoeniina</taxon>
        <taxon>Acroporidae</taxon>
        <taxon>Acropora</taxon>
    </lineage>
</organism>
<reference evidence="1" key="1">
    <citation type="journal article" date="2023" name="G3 (Bethesda)">
        <title>Whole genome assembly and annotation of the endangered Caribbean coral Acropora cervicornis.</title>
        <authorList>
            <person name="Selwyn J.D."/>
            <person name="Vollmer S.V."/>
        </authorList>
    </citation>
    <scope>NUCLEOTIDE SEQUENCE</scope>
    <source>
        <strain evidence="1">K2</strain>
    </source>
</reference>
<reference evidence="1" key="2">
    <citation type="journal article" date="2023" name="Science">
        <title>Genomic signatures of disease resistance in endangered staghorn corals.</title>
        <authorList>
            <person name="Vollmer S.V."/>
            <person name="Selwyn J.D."/>
            <person name="Despard B.A."/>
            <person name="Roesel C.L."/>
        </authorList>
    </citation>
    <scope>NUCLEOTIDE SEQUENCE</scope>
    <source>
        <strain evidence="1">K2</strain>
    </source>
</reference>
<sequence length="149" mass="16830">MNESGQCGFKLETHFDVDVYVKVLLKSALLSVKWVGLQIVELDKTFNSYLNGGPPFSSKSPNVKLAATSKFLRLSFKVFLQWHRKLFSSQHRGSVLYHVEIIGGDFCENPSLVADSSGYKVKITIITGNPRDFLIKRGDNWPLVIKKRP</sequence>
<proteinExistence type="predicted"/>
<dbReference type="Proteomes" id="UP001249851">
    <property type="component" value="Unassembled WGS sequence"/>
</dbReference>
<evidence type="ECO:0000313" key="2">
    <source>
        <dbReference type="Proteomes" id="UP001249851"/>
    </source>
</evidence>
<accession>A0AAD9QIV0</accession>
<dbReference type="AlphaFoldDB" id="A0AAD9QIV0"/>
<name>A0AAD9QIV0_ACRCE</name>
<comment type="caution">
    <text evidence="1">The sequence shown here is derived from an EMBL/GenBank/DDBJ whole genome shotgun (WGS) entry which is preliminary data.</text>
</comment>
<dbReference type="EMBL" id="JARQWQ010000030">
    <property type="protein sequence ID" value="KAK2562153.1"/>
    <property type="molecule type" value="Genomic_DNA"/>
</dbReference>
<keyword evidence="2" id="KW-1185">Reference proteome</keyword>